<evidence type="ECO:0000313" key="2">
    <source>
        <dbReference type="EMBL" id="JAC19024.1"/>
    </source>
</evidence>
<feature type="signal peptide" evidence="1">
    <location>
        <begin position="1"/>
        <end position="20"/>
    </location>
</feature>
<accession>A0A023FE26</accession>
<protein>
    <submittedName>
        <fullName evidence="2">Putative microplusin 1</fullName>
    </submittedName>
</protein>
<sequence length="127" mass="13697">MNAVFVSCLFVVAFVAAASAHHLELCKKNDQVLATELDCIKHIIPPATNAAFDTAVQALGCSDRSCAMRKMCEGGDLVSPRIKVLISGLLSRLKRSLLFLVSASISPSIKVLGNRQMGRLNCHEITE</sequence>
<organism evidence="2">
    <name type="scientific">Amblyomma cajennense</name>
    <name type="common">Cayenne tick</name>
    <name type="synonym">Acarus cajennensis</name>
    <dbReference type="NCBI Taxonomy" id="34607"/>
    <lineage>
        <taxon>Eukaryota</taxon>
        <taxon>Metazoa</taxon>
        <taxon>Ecdysozoa</taxon>
        <taxon>Arthropoda</taxon>
        <taxon>Chelicerata</taxon>
        <taxon>Arachnida</taxon>
        <taxon>Acari</taxon>
        <taxon>Parasitiformes</taxon>
        <taxon>Ixodida</taxon>
        <taxon>Ixodoidea</taxon>
        <taxon>Ixodidae</taxon>
        <taxon>Amblyomminae</taxon>
        <taxon>Amblyomma</taxon>
    </lineage>
</organism>
<feature type="chain" id="PRO_5001514901" evidence="1">
    <location>
        <begin position="21"/>
        <end position="127"/>
    </location>
</feature>
<dbReference type="Gene3D" id="1.10.150.440">
    <property type="match status" value="1"/>
</dbReference>
<dbReference type="EMBL" id="GBBK01005458">
    <property type="protein sequence ID" value="JAC19024.1"/>
    <property type="molecule type" value="mRNA"/>
</dbReference>
<name>A0A023FE26_AMBCJ</name>
<dbReference type="AlphaFoldDB" id="A0A023FE26"/>
<reference evidence="2" key="1">
    <citation type="submission" date="2014-03" db="EMBL/GenBank/DDBJ databases">
        <title>The sialotranscriptome of Amblyomma triste, Amblyomma parvum and Amblyomma cajennense ticks, uncovered by 454-based RNA-seq.</title>
        <authorList>
            <person name="Garcia G.R."/>
            <person name="Gardinassi L.G."/>
            <person name="Ribeiro J.M."/>
            <person name="Anatriello E."/>
            <person name="Ferreira B.R."/>
            <person name="Moreira H.N."/>
            <person name="Mafra C."/>
            <person name="Olegario M.M."/>
            <person name="Szabo P.J."/>
            <person name="Miranda-Santos I.K."/>
            <person name="Maruyama S.R."/>
        </authorList>
    </citation>
    <scope>NUCLEOTIDE SEQUENCE</scope>
    <source>
        <strain evidence="2">Uberlandia</strain>
        <tissue evidence="2">Salivary glands</tissue>
    </source>
</reference>
<evidence type="ECO:0000256" key="1">
    <source>
        <dbReference type="SAM" id="SignalP"/>
    </source>
</evidence>
<keyword evidence="1" id="KW-0732">Signal</keyword>
<proteinExistence type="evidence at transcript level"/>